<protein>
    <recommendedName>
        <fullName evidence="2">MULE transposase domain-containing protein</fullName>
    </recommendedName>
</protein>
<comment type="caution">
    <text evidence="3">The sequence shown here is derived from an EMBL/GenBank/DDBJ whole genome shotgun (WGS) entry which is preliminary data.</text>
</comment>
<feature type="region of interest" description="Disordered" evidence="1">
    <location>
        <begin position="50"/>
        <end position="104"/>
    </location>
</feature>
<evidence type="ECO:0000313" key="4">
    <source>
        <dbReference type="Proteomes" id="UP001280121"/>
    </source>
</evidence>
<gene>
    <name evidence="3" type="ORF">Ddye_024255</name>
</gene>
<feature type="compositionally biased region" description="Basic and acidic residues" evidence="1">
    <location>
        <begin position="81"/>
        <end position="94"/>
    </location>
</feature>
<dbReference type="Pfam" id="PF10551">
    <property type="entry name" value="MULE"/>
    <property type="match status" value="1"/>
</dbReference>
<dbReference type="PANTHER" id="PTHR31973:SF195">
    <property type="entry name" value="MUDR FAMILY TRANSPOSASE"/>
    <property type="match status" value="1"/>
</dbReference>
<dbReference type="EMBL" id="JANJYI010000007">
    <property type="protein sequence ID" value="KAK2642492.1"/>
    <property type="molecule type" value="Genomic_DNA"/>
</dbReference>
<dbReference type="InterPro" id="IPR018289">
    <property type="entry name" value="MULE_transposase_dom"/>
</dbReference>
<organism evidence="3 4">
    <name type="scientific">Dipteronia dyeriana</name>
    <dbReference type="NCBI Taxonomy" id="168575"/>
    <lineage>
        <taxon>Eukaryota</taxon>
        <taxon>Viridiplantae</taxon>
        <taxon>Streptophyta</taxon>
        <taxon>Embryophyta</taxon>
        <taxon>Tracheophyta</taxon>
        <taxon>Spermatophyta</taxon>
        <taxon>Magnoliopsida</taxon>
        <taxon>eudicotyledons</taxon>
        <taxon>Gunneridae</taxon>
        <taxon>Pentapetalae</taxon>
        <taxon>rosids</taxon>
        <taxon>malvids</taxon>
        <taxon>Sapindales</taxon>
        <taxon>Sapindaceae</taxon>
        <taxon>Hippocastanoideae</taxon>
        <taxon>Acereae</taxon>
        <taxon>Dipteronia</taxon>
    </lineage>
</organism>
<feature type="domain" description="MULE transposase" evidence="2">
    <location>
        <begin position="186"/>
        <end position="243"/>
    </location>
</feature>
<name>A0AAD9TUZ4_9ROSI</name>
<keyword evidence="4" id="KW-1185">Reference proteome</keyword>
<proteinExistence type="predicted"/>
<evidence type="ECO:0000259" key="2">
    <source>
        <dbReference type="Pfam" id="PF10551"/>
    </source>
</evidence>
<sequence length="252" mass="28590">MWEKHNGQVNVIFTSDDENGVSPPEFEINTDHGMDSFDEQYPFIKDETFGDFIGEEGNGAGVNCDSQNFDDEGDIGGESAASDHSHSSGDHDNDIVGNPTTQRGPSIVTHLVEHSWALLAKDHAESIVFRPTAESFQRIPSSLYMLERKNPDTVTDFELDDEGRFKFSFFSYSACIHGFSSVIRPVITIDDTHQKRRFCGILFMAACSDGNEKVYPLAFRISHKESKESWTWFLRRVRKYIDCPTDCMFIFD</sequence>
<accession>A0AAD9TUZ4</accession>
<dbReference type="PANTHER" id="PTHR31973">
    <property type="entry name" value="POLYPROTEIN, PUTATIVE-RELATED"/>
    <property type="match status" value="1"/>
</dbReference>
<reference evidence="3" key="1">
    <citation type="journal article" date="2023" name="Plant J.">
        <title>Genome sequences and population genomics provide insights into the demographic history, inbreeding, and mutation load of two 'living fossil' tree species of Dipteronia.</title>
        <authorList>
            <person name="Feng Y."/>
            <person name="Comes H.P."/>
            <person name="Chen J."/>
            <person name="Zhu S."/>
            <person name="Lu R."/>
            <person name="Zhang X."/>
            <person name="Li P."/>
            <person name="Qiu J."/>
            <person name="Olsen K.M."/>
            <person name="Qiu Y."/>
        </authorList>
    </citation>
    <scope>NUCLEOTIDE SEQUENCE</scope>
    <source>
        <strain evidence="3">KIB01</strain>
    </source>
</reference>
<evidence type="ECO:0000256" key="1">
    <source>
        <dbReference type="SAM" id="MobiDB-lite"/>
    </source>
</evidence>
<evidence type="ECO:0000313" key="3">
    <source>
        <dbReference type="EMBL" id="KAK2642492.1"/>
    </source>
</evidence>
<dbReference type="Proteomes" id="UP001280121">
    <property type="component" value="Unassembled WGS sequence"/>
</dbReference>
<dbReference type="AlphaFoldDB" id="A0AAD9TUZ4"/>